<proteinExistence type="predicted"/>
<organism evidence="2 3">
    <name type="scientific">Entotheonella factor</name>
    <dbReference type="NCBI Taxonomy" id="1429438"/>
    <lineage>
        <taxon>Bacteria</taxon>
        <taxon>Pseudomonadati</taxon>
        <taxon>Nitrospinota/Tectimicrobiota group</taxon>
        <taxon>Candidatus Tectimicrobiota</taxon>
        <taxon>Candidatus Entotheonellia</taxon>
        <taxon>Candidatus Entotheonellales</taxon>
        <taxon>Candidatus Entotheonellaceae</taxon>
        <taxon>Candidatus Entotheonella</taxon>
    </lineage>
</organism>
<dbReference type="HOGENOM" id="CLU_060272_2_2_7"/>
<dbReference type="GO" id="GO:0016603">
    <property type="term" value="F:glutaminyl-peptide cyclotransferase activity"/>
    <property type="evidence" value="ECO:0007669"/>
    <property type="project" value="InterPro"/>
</dbReference>
<evidence type="ECO:0000256" key="1">
    <source>
        <dbReference type="SAM" id="SignalP"/>
    </source>
</evidence>
<sequence>MAFQVMSGLMSILLLASLVAMASCASESELAETVAAEPPGASGGPSAIEAPPVYSYQVVRSYPHDRRAFTQGLVYEMGEMYEGTGLRGQSSLRRVELETGAVRQEHQLPRQYFGEGITIFGDRIIQLTWQSRIGFVYDKASFQLVQQFSYPTEGWGITHDGSRLIMSDGTANLYFLEPETFTEIDRLEVYDDRGPVVRLNELEYVRGDVYANVWQTDRIARIDLLTGRVAAWIDLTGLLPAADRQLRVDVLNGIAYDAEDDRLFVTGKWWPKLFEIRIVAPE</sequence>
<reference evidence="2 3" key="1">
    <citation type="journal article" date="2014" name="Nature">
        <title>An environmental bacterial taxon with a large and distinct metabolic repertoire.</title>
        <authorList>
            <person name="Wilson M.C."/>
            <person name="Mori T."/>
            <person name="Ruckert C."/>
            <person name="Uria A.R."/>
            <person name="Helf M.J."/>
            <person name="Takada K."/>
            <person name="Gernert C."/>
            <person name="Steffens U.A."/>
            <person name="Heycke N."/>
            <person name="Schmitt S."/>
            <person name="Rinke C."/>
            <person name="Helfrich E.J."/>
            <person name="Brachmann A.O."/>
            <person name="Gurgui C."/>
            <person name="Wakimoto T."/>
            <person name="Kracht M."/>
            <person name="Crusemann M."/>
            <person name="Hentschel U."/>
            <person name="Abe I."/>
            <person name="Matsunaga S."/>
            <person name="Kalinowski J."/>
            <person name="Takeyama H."/>
            <person name="Piel J."/>
        </authorList>
    </citation>
    <scope>NUCLEOTIDE SEQUENCE [LARGE SCALE GENOMIC DNA]</scope>
    <source>
        <strain evidence="3">TSY1</strain>
    </source>
</reference>
<evidence type="ECO:0000313" key="2">
    <source>
        <dbReference type="EMBL" id="ETW93042.1"/>
    </source>
</evidence>
<dbReference type="Proteomes" id="UP000019141">
    <property type="component" value="Unassembled WGS sequence"/>
</dbReference>
<accession>W4L4P9</accession>
<feature type="chain" id="PRO_5004844601" evidence="1">
    <location>
        <begin position="23"/>
        <end position="282"/>
    </location>
</feature>
<dbReference type="AlphaFoldDB" id="W4L4P9"/>
<comment type="caution">
    <text evidence="2">The sequence shown here is derived from an EMBL/GenBank/DDBJ whole genome shotgun (WGS) entry which is preliminary data.</text>
</comment>
<dbReference type="InterPro" id="IPR007788">
    <property type="entry name" value="QCT"/>
</dbReference>
<dbReference type="PANTHER" id="PTHR31270:SF1">
    <property type="entry name" value="GLUTAMINYL-PEPTIDE CYCLOTRANSFERASE"/>
    <property type="match status" value="1"/>
</dbReference>
<keyword evidence="1" id="KW-0732">Signal</keyword>
<evidence type="ECO:0000313" key="3">
    <source>
        <dbReference type="Proteomes" id="UP000019141"/>
    </source>
</evidence>
<dbReference type="Pfam" id="PF05096">
    <property type="entry name" value="Glu_cyclase_2"/>
    <property type="match status" value="1"/>
</dbReference>
<gene>
    <name evidence="2" type="ORF">ETSY1_40985</name>
</gene>
<dbReference type="PANTHER" id="PTHR31270">
    <property type="entry name" value="GLUTAMINYL-PEPTIDE CYCLOTRANSFERASE"/>
    <property type="match status" value="1"/>
</dbReference>
<dbReference type="SUPFAM" id="SSF50969">
    <property type="entry name" value="YVTN repeat-like/Quinoprotein amine dehydrogenase"/>
    <property type="match status" value="1"/>
</dbReference>
<protein>
    <submittedName>
        <fullName evidence="2">Glutamine cyclotransferase</fullName>
    </submittedName>
</protein>
<dbReference type="PATRIC" id="fig|1429438.4.peg.7674"/>
<keyword evidence="3" id="KW-1185">Reference proteome</keyword>
<feature type="signal peptide" evidence="1">
    <location>
        <begin position="1"/>
        <end position="22"/>
    </location>
</feature>
<dbReference type="Gene3D" id="2.130.10.10">
    <property type="entry name" value="YVTN repeat-like/Quinoprotein amine dehydrogenase"/>
    <property type="match status" value="1"/>
</dbReference>
<dbReference type="InterPro" id="IPR015943">
    <property type="entry name" value="WD40/YVTN_repeat-like_dom_sf"/>
</dbReference>
<name>W4L4P9_ENTF1</name>
<dbReference type="EMBL" id="AZHW01001320">
    <property type="protein sequence ID" value="ETW93042.1"/>
    <property type="molecule type" value="Genomic_DNA"/>
</dbReference>
<dbReference type="InterPro" id="IPR011044">
    <property type="entry name" value="Quino_amine_DH_bsu"/>
</dbReference>